<keyword evidence="9" id="KW-0812">Transmembrane</keyword>
<dbReference type="PANTHER" id="PTHR16675:SF64">
    <property type="entry name" value="RETINOIC ACID EARLY TRANSCRIPT 1E"/>
    <property type="match status" value="1"/>
</dbReference>
<dbReference type="GO" id="GO:0002476">
    <property type="term" value="P:antigen processing and presentation of endogenous peptide antigen via MHC class Ib"/>
    <property type="evidence" value="ECO:0007669"/>
    <property type="project" value="TreeGrafter"/>
</dbReference>
<evidence type="ECO:0000256" key="4">
    <source>
        <dbReference type="ARBA" id="ARBA00022622"/>
    </source>
</evidence>
<dbReference type="InterPro" id="IPR037055">
    <property type="entry name" value="MHC_I-like_Ag-recog_sf"/>
</dbReference>
<dbReference type="GO" id="GO:0005615">
    <property type="term" value="C:extracellular space"/>
    <property type="evidence" value="ECO:0007669"/>
    <property type="project" value="TreeGrafter"/>
</dbReference>
<keyword evidence="4" id="KW-0449">Lipoprotein</keyword>
<evidence type="ECO:0000256" key="1">
    <source>
        <dbReference type="ARBA" id="ARBA00002305"/>
    </source>
</evidence>
<gene>
    <name evidence="12" type="ORF">MONAX_5E002339</name>
</gene>
<keyword evidence="5 10" id="KW-0732">Signal</keyword>
<organism evidence="12 13">
    <name type="scientific">Marmota monax</name>
    <name type="common">Woodchuck</name>
    <dbReference type="NCBI Taxonomy" id="9995"/>
    <lineage>
        <taxon>Eukaryota</taxon>
        <taxon>Metazoa</taxon>
        <taxon>Chordata</taxon>
        <taxon>Craniata</taxon>
        <taxon>Vertebrata</taxon>
        <taxon>Euteleostomi</taxon>
        <taxon>Mammalia</taxon>
        <taxon>Eutheria</taxon>
        <taxon>Euarchontoglires</taxon>
        <taxon>Glires</taxon>
        <taxon>Rodentia</taxon>
        <taxon>Sciuromorpha</taxon>
        <taxon>Sciuridae</taxon>
        <taxon>Xerinae</taxon>
        <taxon>Marmotini</taxon>
        <taxon>Marmota</taxon>
    </lineage>
</organism>
<dbReference type="FunFam" id="3.30.500.10:FF:000004">
    <property type="entry name" value="Retinoic acid early-inducible protein 1-beta"/>
    <property type="match status" value="1"/>
</dbReference>
<evidence type="ECO:0000313" key="13">
    <source>
        <dbReference type="Proteomes" id="UP000335636"/>
    </source>
</evidence>
<evidence type="ECO:0000256" key="5">
    <source>
        <dbReference type="ARBA" id="ARBA00022729"/>
    </source>
</evidence>
<accession>A0A5E4AQC4</accession>
<keyword evidence="8" id="KW-0325">Glycoprotein</keyword>
<keyword evidence="9" id="KW-1133">Transmembrane helix</keyword>
<evidence type="ECO:0000256" key="9">
    <source>
        <dbReference type="SAM" id="Phobius"/>
    </source>
</evidence>
<name>A0A5E4AQC4_MARMO</name>
<keyword evidence="4" id="KW-0336">GPI-anchor</keyword>
<dbReference type="AlphaFoldDB" id="A0A5E4AQC4"/>
<reference evidence="12" key="1">
    <citation type="submission" date="2019-04" db="EMBL/GenBank/DDBJ databases">
        <authorList>
            <person name="Alioto T."/>
            <person name="Alioto T."/>
        </authorList>
    </citation>
    <scope>NUCLEOTIDE SEQUENCE [LARGE SCALE GENOMIC DNA]</scope>
</reference>
<evidence type="ECO:0000256" key="8">
    <source>
        <dbReference type="ARBA" id="ARBA00023180"/>
    </source>
</evidence>
<feature type="signal peptide" evidence="10">
    <location>
        <begin position="1"/>
        <end position="23"/>
    </location>
</feature>
<dbReference type="EMBL" id="CABDUW010000112">
    <property type="protein sequence ID" value="VTJ58921.1"/>
    <property type="molecule type" value="Genomic_DNA"/>
</dbReference>
<feature type="domain" description="MHC class I-like antigen recognition-like" evidence="11">
    <location>
        <begin position="28"/>
        <end position="201"/>
    </location>
</feature>
<comment type="subcellular location">
    <subcellularLocation>
        <location evidence="2">Cell membrane</location>
        <topology evidence="2">Lipid-anchor</topology>
        <topology evidence="2">GPI-anchor</topology>
    </subcellularLocation>
</comment>
<comment type="similarity">
    <text evidence="3">Belongs to the NKG2D ligand family.</text>
</comment>
<comment type="caution">
    <text evidence="12">The sequence shown here is derived from an EMBL/GenBank/DDBJ whole genome shotgun (WGS) entry which is preliminary data.</text>
</comment>
<comment type="function">
    <text evidence="1">Acts as a ligand for KLRK1.</text>
</comment>
<sequence>MALDTCLFSVTLALLLGPNCFWAAPTGTHSLCLDFTVKSQSRPGESWCEVQGSVDKTAFLQYDCESNKIKPLGHLGREVNATKTWTQLTEMLRELGQDLRMILLDMDLEKNKTTGHLTLQAKMSCQLEGKNHIGSFWNFSIDGQPSLYLNVMHMEWTVINPRARGIKEKWGNDKELTERLRKVSMGDCNHWLTGFLKYQKEMPATTSTVPVTSETPNSPSTLVTNVVAMIGLIFIVIVVVITAVAVVVVFVVTIVVIISKIFTFCSK</sequence>
<dbReference type="GO" id="GO:0002486">
    <property type="term" value="P:antigen processing and presentation of endogenous peptide antigen via MHC class I via ER pathway, TAP-independent"/>
    <property type="evidence" value="ECO:0007669"/>
    <property type="project" value="TreeGrafter"/>
</dbReference>
<dbReference type="SUPFAM" id="SSF54452">
    <property type="entry name" value="MHC antigen-recognition domain"/>
    <property type="match status" value="1"/>
</dbReference>
<dbReference type="GO" id="GO:0001916">
    <property type="term" value="P:positive regulation of T cell mediated cytotoxicity"/>
    <property type="evidence" value="ECO:0007669"/>
    <property type="project" value="TreeGrafter"/>
</dbReference>
<dbReference type="Proteomes" id="UP000335636">
    <property type="component" value="Unassembled WGS sequence"/>
</dbReference>
<dbReference type="InterPro" id="IPR011162">
    <property type="entry name" value="MHC_I/II-like_Ag-recog"/>
</dbReference>
<dbReference type="GO" id="GO:0009897">
    <property type="term" value="C:external side of plasma membrane"/>
    <property type="evidence" value="ECO:0007669"/>
    <property type="project" value="TreeGrafter"/>
</dbReference>
<evidence type="ECO:0000256" key="7">
    <source>
        <dbReference type="ARBA" id="ARBA00023157"/>
    </source>
</evidence>
<keyword evidence="13" id="KW-1185">Reference proteome</keyword>
<evidence type="ECO:0000256" key="6">
    <source>
        <dbReference type="ARBA" id="ARBA00023136"/>
    </source>
</evidence>
<dbReference type="GO" id="GO:0046703">
    <property type="term" value="F:natural killer cell lectin-like receptor binding"/>
    <property type="evidence" value="ECO:0007669"/>
    <property type="project" value="UniProtKB-ARBA"/>
</dbReference>
<dbReference type="Pfam" id="PF00129">
    <property type="entry name" value="MHC_I"/>
    <property type="match status" value="1"/>
</dbReference>
<keyword evidence="7" id="KW-1015">Disulfide bond</keyword>
<dbReference type="GO" id="GO:0006955">
    <property type="term" value="P:immune response"/>
    <property type="evidence" value="ECO:0007669"/>
    <property type="project" value="TreeGrafter"/>
</dbReference>
<dbReference type="InterPro" id="IPR011161">
    <property type="entry name" value="MHC_I-like_Ag-recog"/>
</dbReference>
<feature type="chain" id="PRO_5022698058" description="MHC class I-like antigen recognition-like domain-containing protein" evidence="10">
    <location>
        <begin position="24"/>
        <end position="267"/>
    </location>
</feature>
<dbReference type="InterPro" id="IPR050208">
    <property type="entry name" value="MHC_class-I_related"/>
</dbReference>
<evidence type="ECO:0000313" key="12">
    <source>
        <dbReference type="EMBL" id="VTJ58921.1"/>
    </source>
</evidence>
<keyword evidence="6 9" id="KW-0472">Membrane</keyword>
<evidence type="ECO:0000256" key="3">
    <source>
        <dbReference type="ARBA" id="ARBA00008353"/>
    </source>
</evidence>
<protein>
    <recommendedName>
        <fullName evidence="11">MHC class I-like antigen recognition-like domain-containing protein</fullName>
    </recommendedName>
</protein>
<evidence type="ECO:0000256" key="10">
    <source>
        <dbReference type="SAM" id="SignalP"/>
    </source>
</evidence>
<feature type="transmembrane region" description="Helical" evidence="9">
    <location>
        <begin position="226"/>
        <end position="258"/>
    </location>
</feature>
<evidence type="ECO:0000256" key="2">
    <source>
        <dbReference type="ARBA" id="ARBA00004609"/>
    </source>
</evidence>
<evidence type="ECO:0000259" key="11">
    <source>
        <dbReference type="Pfam" id="PF00129"/>
    </source>
</evidence>
<dbReference type="PANTHER" id="PTHR16675">
    <property type="entry name" value="MHC CLASS I-RELATED"/>
    <property type="match status" value="1"/>
</dbReference>
<dbReference type="Gene3D" id="3.30.500.10">
    <property type="entry name" value="MHC class I-like antigen recognition-like"/>
    <property type="match status" value="1"/>
</dbReference>
<proteinExistence type="inferred from homology"/>